<dbReference type="PANTHER" id="PTHR30537:SF58">
    <property type="entry name" value="HTH-TYPE TRANSCRIPTIONAL REGULATOR PERR"/>
    <property type="match status" value="1"/>
</dbReference>
<evidence type="ECO:0000313" key="6">
    <source>
        <dbReference type="EMBL" id="OHV16396.1"/>
    </source>
</evidence>
<dbReference type="GO" id="GO:0043565">
    <property type="term" value="F:sequence-specific DNA binding"/>
    <property type="evidence" value="ECO:0007669"/>
    <property type="project" value="TreeGrafter"/>
</dbReference>
<name>A0A1S1P5L7_METEX</name>
<organism evidence="6 7">
    <name type="scientific">Methylorubrum extorquens</name>
    <name type="common">Methylobacterium dichloromethanicum</name>
    <name type="synonym">Methylobacterium extorquens</name>
    <dbReference type="NCBI Taxonomy" id="408"/>
    <lineage>
        <taxon>Bacteria</taxon>
        <taxon>Pseudomonadati</taxon>
        <taxon>Pseudomonadota</taxon>
        <taxon>Alphaproteobacteria</taxon>
        <taxon>Hyphomicrobiales</taxon>
        <taxon>Methylobacteriaceae</taxon>
        <taxon>Methylorubrum</taxon>
    </lineage>
</organism>
<comment type="caution">
    <text evidence="6">The sequence shown here is derived from an EMBL/GenBank/DDBJ whole genome shotgun (WGS) entry which is preliminary data.</text>
</comment>
<reference evidence="6 7" key="1">
    <citation type="submission" date="2016-10" db="EMBL/GenBank/DDBJ databases">
        <title>Draft genome sequence of Methylobacterium extorquens CP3, a seed endophyte of Crotalaria pumila with plant growth-promoting and metal tolerance properties.</title>
        <authorList>
            <person name="Sanchez-Lopez A.S."/>
            <person name="Van Hamme J.D."/>
            <person name="Thijs S."/>
            <person name="Mcammond B.M."/>
            <person name="Stevens V."/>
            <person name="Gonzalez-Chavez M.D.C."/>
            <person name="Vangronsveld J."/>
        </authorList>
    </citation>
    <scope>NUCLEOTIDE SEQUENCE [LARGE SCALE GENOMIC DNA]</scope>
    <source>
        <strain evidence="6 7">CP3</strain>
    </source>
</reference>
<dbReference type="Gene3D" id="3.40.190.10">
    <property type="entry name" value="Periplasmic binding protein-like II"/>
    <property type="match status" value="2"/>
</dbReference>
<protein>
    <submittedName>
        <fullName evidence="6">LysR family transcriptional regulator</fullName>
    </submittedName>
</protein>
<keyword evidence="3" id="KW-0238">DNA-binding</keyword>
<dbReference type="PANTHER" id="PTHR30537">
    <property type="entry name" value="HTH-TYPE TRANSCRIPTIONAL REGULATOR"/>
    <property type="match status" value="1"/>
</dbReference>
<dbReference type="GO" id="GO:0003700">
    <property type="term" value="F:DNA-binding transcription factor activity"/>
    <property type="evidence" value="ECO:0007669"/>
    <property type="project" value="InterPro"/>
</dbReference>
<evidence type="ECO:0000256" key="2">
    <source>
        <dbReference type="ARBA" id="ARBA00023015"/>
    </source>
</evidence>
<sequence>MRPPVPLSAVRTFEAAARRRSFKDAASELNLTASAVSHAVRKLEQALGVALFERDSHGIALTAAGEALLDHVSRAFEEMNRGFDLVATRAPQLLRLHCAPSFAAQWLTPRLARFMASHPDFEVRLAAGMDYARFITDEFDADIVYGPPRGEGLIVMPLGQETVTPLCTPERARRIREAADLPGQPLIQSDNKLVRWPLWFERNGLRAPPSAGLRFDRSFLAITAAADDLGIALESTLLAERELASGRLVAPLAERASNVEYTGHYLVFPALTRRRTPLCVFARWLAAELRVALPPELPPETPQPVRAQQPAPAR</sequence>
<dbReference type="Gene3D" id="1.10.10.10">
    <property type="entry name" value="Winged helix-like DNA-binding domain superfamily/Winged helix DNA-binding domain"/>
    <property type="match status" value="1"/>
</dbReference>
<dbReference type="CDD" id="cd08432">
    <property type="entry name" value="PBP2_GcdR_TrpI_HvrB_AmpR_like"/>
    <property type="match status" value="1"/>
</dbReference>
<evidence type="ECO:0000256" key="4">
    <source>
        <dbReference type="ARBA" id="ARBA00023163"/>
    </source>
</evidence>
<comment type="similarity">
    <text evidence="1">Belongs to the LysR transcriptional regulatory family.</text>
</comment>
<dbReference type="InterPro" id="IPR005119">
    <property type="entry name" value="LysR_subst-bd"/>
</dbReference>
<feature type="domain" description="HTH lysR-type" evidence="5">
    <location>
        <begin position="5"/>
        <end position="62"/>
    </location>
</feature>
<evidence type="ECO:0000256" key="3">
    <source>
        <dbReference type="ARBA" id="ARBA00023125"/>
    </source>
</evidence>
<dbReference type="Pfam" id="PF00126">
    <property type="entry name" value="HTH_1"/>
    <property type="match status" value="1"/>
</dbReference>
<dbReference type="InterPro" id="IPR058163">
    <property type="entry name" value="LysR-type_TF_proteobact-type"/>
</dbReference>
<dbReference type="InterPro" id="IPR000847">
    <property type="entry name" value="LysR_HTH_N"/>
</dbReference>
<evidence type="ECO:0000256" key="1">
    <source>
        <dbReference type="ARBA" id="ARBA00009437"/>
    </source>
</evidence>
<keyword evidence="2" id="KW-0805">Transcription regulation</keyword>
<dbReference type="InterPro" id="IPR036390">
    <property type="entry name" value="WH_DNA-bd_sf"/>
</dbReference>
<proteinExistence type="inferred from homology"/>
<dbReference type="SUPFAM" id="SSF46785">
    <property type="entry name" value="Winged helix' DNA-binding domain"/>
    <property type="match status" value="1"/>
</dbReference>
<dbReference type="AlphaFoldDB" id="A0A1S1P5L7"/>
<keyword evidence="4" id="KW-0804">Transcription</keyword>
<dbReference type="EMBL" id="MNAO01000132">
    <property type="protein sequence ID" value="OHV16396.1"/>
    <property type="molecule type" value="Genomic_DNA"/>
</dbReference>
<evidence type="ECO:0000313" key="7">
    <source>
        <dbReference type="Proteomes" id="UP000180215"/>
    </source>
</evidence>
<dbReference type="InterPro" id="IPR036388">
    <property type="entry name" value="WH-like_DNA-bd_sf"/>
</dbReference>
<gene>
    <name evidence="6" type="ORF">BK022_12510</name>
</gene>
<dbReference type="Pfam" id="PF03466">
    <property type="entry name" value="LysR_substrate"/>
    <property type="match status" value="1"/>
</dbReference>
<dbReference type="PRINTS" id="PR00039">
    <property type="entry name" value="HTHLYSR"/>
</dbReference>
<accession>A0A1S1P5L7</accession>
<dbReference type="GO" id="GO:0006351">
    <property type="term" value="P:DNA-templated transcription"/>
    <property type="evidence" value="ECO:0007669"/>
    <property type="project" value="TreeGrafter"/>
</dbReference>
<dbReference type="Proteomes" id="UP000180215">
    <property type="component" value="Unassembled WGS sequence"/>
</dbReference>
<dbReference type="FunFam" id="1.10.10.10:FF:000001">
    <property type="entry name" value="LysR family transcriptional regulator"/>
    <property type="match status" value="1"/>
</dbReference>
<evidence type="ECO:0000259" key="5">
    <source>
        <dbReference type="PROSITE" id="PS50931"/>
    </source>
</evidence>
<dbReference type="PROSITE" id="PS50931">
    <property type="entry name" value="HTH_LYSR"/>
    <property type="match status" value="1"/>
</dbReference>
<dbReference type="RefSeq" id="WP_082290409.1">
    <property type="nucleotide sequence ID" value="NZ_JALJXC010000002.1"/>
</dbReference>
<dbReference type="SUPFAM" id="SSF53850">
    <property type="entry name" value="Periplasmic binding protein-like II"/>
    <property type="match status" value="1"/>
</dbReference>